<dbReference type="EMBL" id="QXCT01000002">
    <property type="protein sequence ID" value="MDW9255515.1"/>
    <property type="molecule type" value="Genomic_DNA"/>
</dbReference>
<comment type="caution">
    <text evidence="1">The sequence shown here is derived from an EMBL/GenBank/DDBJ whole genome shotgun (WGS) entry which is preliminary data.</text>
</comment>
<proteinExistence type="predicted"/>
<name>A0AAW9CY09_BURTH</name>
<sequence>MLAGARPDIERALDRASGTMHLISGAGIRITITGPARSA</sequence>
<accession>A0AAW9CY09</accession>
<dbReference type="AlphaFoldDB" id="A0AAW9CY09"/>
<protein>
    <submittedName>
        <fullName evidence="1">Uncharacterized protein</fullName>
    </submittedName>
</protein>
<evidence type="ECO:0000313" key="2">
    <source>
        <dbReference type="Proteomes" id="UP001272137"/>
    </source>
</evidence>
<evidence type="ECO:0000313" key="1">
    <source>
        <dbReference type="EMBL" id="MDW9255515.1"/>
    </source>
</evidence>
<reference evidence="1" key="1">
    <citation type="submission" date="2018-08" db="EMBL/GenBank/DDBJ databases">
        <title>Identification of Burkholderia cepacia strains that express a Burkholderia pseudomallei-like capsular polysaccharide.</title>
        <authorList>
            <person name="Burtnick M.N."/>
            <person name="Vongsouvath M."/>
            <person name="Newton P."/>
            <person name="Wuthiekanun V."/>
            <person name="Limmathurotsakul D."/>
            <person name="Brett P.J."/>
            <person name="Chantratita N."/>
            <person name="Dance D.A."/>
        </authorList>
    </citation>
    <scope>NUCLEOTIDE SEQUENCE</scope>
    <source>
        <strain evidence="1">SBXCC001</strain>
    </source>
</reference>
<gene>
    <name evidence="1" type="ORF">C7S16_0468</name>
</gene>
<dbReference type="Proteomes" id="UP001272137">
    <property type="component" value="Unassembled WGS sequence"/>
</dbReference>
<organism evidence="1 2">
    <name type="scientific">Burkholderia thailandensis</name>
    <dbReference type="NCBI Taxonomy" id="57975"/>
    <lineage>
        <taxon>Bacteria</taxon>
        <taxon>Pseudomonadati</taxon>
        <taxon>Pseudomonadota</taxon>
        <taxon>Betaproteobacteria</taxon>
        <taxon>Burkholderiales</taxon>
        <taxon>Burkholderiaceae</taxon>
        <taxon>Burkholderia</taxon>
        <taxon>pseudomallei group</taxon>
    </lineage>
</organism>